<keyword evidence="2" id="KW-0812">Transmembrane</keyword>
<evidence type="ECO:0000256" key="2">
    <source>
        <dbReference type="SAM" id="Phobius"/>
    </source>
</evidence>
<sequence>MSAAARPPEGGAPPSRRDPAQREGADVLADAGPALHHWLLAVLTGAVFGLLAVLLVWIVLRALF</sequence>
<feature type="region of interest" description="Disordered" evidence="1">
    <location>
        <begin position="1"/>
        <end position="24"/>
    </location>
</feature>
<evidence type="ECO:0000256" key="1">
    <source>
        <dbReference type="SAM" id="MobiDB-lite"/>
    </source>
</evidence>
<feature type="compositionally biased region" description="Basic and acidic residues" evidence="1">
    <location>
        <begin position="15"/>
        <end position="24"/>
    </location>
</feature>
<dbReference type="RefSeq" id="WP_250199750.1">
    <property type="nucleotide sequence ID" value="NZ_CP097636.1"/>
</dbReference>
<feature type="transmembrane region" description="Helical" evidence="2">
    <location>
        <begin position="38"/>
        <end position="60"/>
    </location>
</feature>
<accession>A0ABY4SKM9</accession>
<evidence type="ECO:0000313" key="3">
    <source>
        <dbReference type="EMBL" id="URI11556.1"/>
    </source>
</evidence>
<feature type="compositionally biased region" description="Low complexity" evidence="1">
    <location>
        <begin position="1"/>
        <end position="14"/>
    </location>
</feature>
<keyword evidence="2" id="KW-0472">Membrane</keyword>
<name>A0ABY4SKM9_AQUTE</name>
<protein>
    <submittedName>
        <fullName evidence="3">Uncharacterized protein</fullName>
    </submittedName>
</protein>
<keyword evidence="4" id="KW-1185">Reference proteome</keyword>
<proteinExistence type="predicted"/>
<organism evidence="3 4">
    <name type="scientific">Aquincola tertiaricarbonis</name>
    <dbReference type="NCBI Taxonomy" id="391953"/>
    <lineage>
        <taxon>Bacteria</taxon>
        <taxon>Pseudomonadati</taxon>
        <taxon>Pseudomonadota</taxon>
        <taxon>Betaproteobacteria</taxon>
        <taxon>Burkholderiales</taxon>
        <taxon>Sphaerotilaceae</taxon>
        <taxon>Aquincola</taxon>
    </lineage>
</organism>
<keyword evidence="2" id="KW-1133">Transmembrane helix</keyword>
<evidence type="ECO:0000313" key="4">
    <source>
        <dbReference type="Proteomes" id="UP001056201"/>
    </source>
</evidence>
<dbReference type="EMBL" id="CP097636">
    <property type="protein sequence ID" value="URI11556.1"/>
    <property type="molecule type" value="Genomic_DNA"/>
</dbReference>
<dbReference type="Proteomes" id="UP001056201">
    <property type="component" value="Chromosome 2"/>
</dbReference>
<gene>
    <name evidence="3" type="ORF">MW290_21705</name>
</gene>
<reference evidence="3" key="1">
    <citation type="submission" date="2022-05" db="EMBL/GenBank/DDBJ databases">
        <title>An RpoN-dependent PEP-CTERM gene is involved in floc formation of an Aquincola tertiaricarbonis strain.</title>
        <authorList>
            <person name="Qiu D."/>
            <person name="Xia M."/>
        </authorList>
    </citation>
    <scope>NUCLEOTIDE SEQUENCE</scope>
    <source>
        <strain evidence="3">RN12</strain>
    </source>
</reference>